<protein>
    <submittedName>
        <fullName evidence="3">Uncharacterized protein</fullName>
    </submittedName>
</protein>
<evidence type="ECO:0000256" key="1">
    <source>
        <dbReference type="SAM" id="MobiDB-lite"/>
    </source>
</evidence>
<sequence>MNTNTAPEREEIEMLLPWHAAGTLSRRDAQRVEAALEEDPELRRQFDLVREEFSETIHLNETLGAPSARAMEKLFAGIEAESGPARQVSQGFSFSEWLSDKLSILTPRKLAYAGSAAAVVVALASGLITGAVMNQYGGGQAARPELSSGPSTSAPGGTGSLLMTFSPTASITEINEFLDKHDLQVTDGPRAGRMYRVVVKPGTKGPLSKEQNAKLLDDLRQGSVVLNVLPDVQ</sequence>
<feature type="region of interest" description="Disordered" evidence="1">
    <location>
        <begin position="139"/>
        <end position="159"/>
    </location>
</feature>
<keyword evidence="2" id="KW-0472">Membrane</keyword>
<reference evidence="3 4" key="1">
    <citation type="submission" date="2015-08" db="EMBL/GenBank/DDBJ databases">
        <title>Investigation of the bacterial diversity of lava forest soil.</title>
        <authorList>
            <person name="Lee J.S."/>
        </authorList>
    </citation>
    <scope>NUCLEOTIDE SEQUENCE [LARGE SCALE GENOMIC DNA]</scope>
    <source>
        <strain evidence="3 4">GJW-30</strain>
    </source>
</reference>
<dbReference type="OrthoDB" id="7877390at2"/>
<dbReference type="EMBL" id="AP014946">
    <property type="protein sequence ID" value="BAT61327.1"/>
    <property type="molecule type" value="Genomic_DNA"/>
</dbReference>
<accession>A0A0S3PZF8</accession>
<dbReference type="AlphaFoldDB" id="A0A0S3PZF8"/>
<dbReference type="RefSeq" id="WP_096358039.1">
    <property type="nucleotide sequence ID" value="NZ_AP014946.1"/>
</dbReference>
<organism evidence="3 4">
    <name type="scientific">Variibacter gotjawalensis</name>
    <dbReference type="NCBI Taxonomy" id="1333996"/>
    <lineage>
        <taxon>Bacteria</taxon>
        <taxon>Pseudomonadati</taxon>
        <taxon>Pseudomonadota</taxon>
        <taxon>Alphaproteobacteria</taxon>
        <taxon>Hyphomicrobiales</taxon>
        <taxon>Nitrobacteraceae</taxon>
        <taxon>Variibacter</taxon>
    </lineage>
</organism>
<dbReference type="Proteomes" id="UP000236884">
    <property type="component" value="Chromosome"/>
</dbReference>
<feature type="transmembrane region" description="Helical" evidence="2">
    <location>
        <begin position="110"/>
        <end position="133"/>
    </location>
</feature>
<proteinExistence type="predicted"/>
<evidence type="ECO:0000313" key="3">
    <source>
        <dbReference type="EMBL" id="BAT61327.1"/>
    </source>
</evidence>
<dbReference type="KEGG" id="vgo:GJW-30_1_03884"/>
<name>A0A0S3PZF8_9BRAD</name>
<keyword evidence="4" id="KW-1185">Reference proteome</keyword>
<keyword evidence="2" id="KW-1133">Transmembrane helix</keyword>
<gene>
    <name evidence="3" type="ORF">GJW-30_1_03884</name>
</gene>
<keyword evidence="2" id="KW-0812">Transmembrane</keyword>
<evidence type="ECO:0000256" key="2">
    <source>
        <dbReference type="SAM" id="Phobius"/>
    </source>
</evidence>
<evidence type="ECO:0000313" key="4">
    <source>
        <dbReference type="Proteomes" id="UP000236884"/>
    </source>
</evidence>